<protein>
    <recommendedName>
        <fullName evidence="2">DUF6532 domain-containing protein</fullName>
    </recommendedName>
</protein>
<accession>A0A9P5PLZ4</accession>
<dbReference type="EMBL" id="JADNRY010000101">
    <property type="protein sequence ID" value="KAF9065617.1"/>
    <property type="molecule type" value="Genomic_DNA"/>
</dbReference>
<evidence type="ECO:0000313" key="4">
    <source>
        <dbReference type="Proteomes" id="UP000772434"/>
    </source>
</evidence>
<name>A0A9P5PLZ4_9AGAR</name>
<evidence type="ECO:0000313" key="3">
    <source>
        <dbReference type="EMBL" id="KAF9065617.1"/>
    </source>
</evidence>
<feature type="compositionally biased region" description="Basic and acidic residues" evidence="1">
    <location>
        <begin position="61"/>
        <end position="85"/>
    </location>
</feature>
<dbReference type="Proteomes" id="UP000772434">
    <property type="component" value="Unassembled WGS sequence"/>
</dbReference>
<organism evidence="3 4">
    <name type="scientific">Rhodocollybia butyracea</name>
    <dbReference type="NCBI Taxonomy" id="206335"/>
    <lineage>
        <taxon>Eukaryota</taxon>
        <taxon>Fungi</taxon>
        <taxon>Dikarya</taxon>
        <taxon>Basidiomycota</taxon>
        <taxon>Agaricomycotina</taxon>
        <taxon>Agaricomycetes</taxon>
        <taxon>Agaricomycetidae</taxon>
        <taxon>Agaricales</taxon>
        <taxon>Marasmiineae</taxon>
        <taxon>Omphalotaceae</taxon>
        <taxon>Rhodocollybia</taxon>
    </lineage>
</organism>
<gene>
    <name evidence="3" type="ORF">BDP27DRAFT_1424703</name>
</gene>
<evidence type="ECO:0000259" key="2">
    <source>
        <dbReference type="Pfam" id="PF20149"/>
    </source>
</evidence>
<proteinExistence type="predicted"/>
<feature type="domain" description="DUF6532" evidence="2">
    <location>
        <begin position="201"/>
        <end position="393"/>
    </location>
</feature>
<feature type="region of interest" description="Disordered" evidence="1">
    <location>
        <begin position="444"/>
        <end position="463"/>
    </location>
</feature>
<reference evidence="3" key="1">
    <citation type="submission" date="2020-11" db="EMBL/GenBank/DDBJ databases">
        <authorList>
            <consortium name="DOE Joint Genome Institute"/>
            <person name="Ahrendt S."/>
            <person name="Riley R."/>
            <person name="Andreopoulos W."/>
            <person name="Labutti K."/>
            <person name="Pangilinan J."/>
            <person name="Ruiz-Duenas F.J."/>
            <person name="Barrasa J.M."/>
            <person name="Sanchez-Garcia M."/>
            <person name="Camarero S."/>
            <person name="Miyauchi S."/>
            <person name="Serrano A."/>
            <person name="Linde D."/>
            <person name="Babiker R."/>
            <person name="Drula E."/>
            <person name="Ayuso-Fernandez I."/>
            <person name="Pacheco R."/>
            <person name="Padilla G."/>
            <person name="Ferreira P."/>
            <person name="Barriuso J."/>
            <person name="Kellner H."/>
            <person name="Castanera R."/>
            <person name="Alfaro M."/>
            <person name="Ramirez L."/>
            <person name="Pisabarro A.G."/>
            <person name="Kuo A."/>
            <person name="Tritt A."/>
            <person name="Lipzen A."/>
            <person name="He G."/>
            <person name="Yan M."/>
            <person name="Ng V."/>
            <person name="Cullen D."/>
            <person name="Martin F."/>
            <person name="Rosso M.-N."/>
            <person name="Henrissat B."/>
            <person name="Hibbett D."/>
            <person name="Martinez A.T."/>
            <person name="Grigoriev I.V."/>
        </authorList>
    </citation>
    <scope>NUCLEOTIDE SEQUENCE</scope>
    <source>
        <strain evidence="3">AH 40177</strain>
    </source>
</reference>
<feature type="compositionally biased region" description="Pro residues" evidence="1">
    <location>
        <begin position="452"/>
        <end position="463"/>
    </location>
</feature>
<dbReference type="AlphaFoldDB" id="A0A9P5PLZ4"/>
<dbReference type="Pfam" id="PF20149">
    <property type="entry name" value="DUF6532"/>
    <property type="match status" value="1"/>
</dbReference>
<keyword evidence="4" id="KW-1185">Reference proteome</keyword>
<feature type="region of interest" description="Disordered" evidence="1">
    <location>
        <begin position="1"/>
        <end position="128"/>
    </location>
</feature>
<feature type="compositionally biased region" description="Polar residues" evidence="1">
    <location>
        <begin position="39"/>
        <end position="48"/>
    </location>
</feature>
<sequence length="463" mass="50116">MPSATANTKKPGPRTTRSQAAPPTCTAAKRKPDGKTKSKTATPVAASTQAEIRAARAQQKKKADAVKKAQEAKAQEVREHAKAMAEAEANQEDNDVDPDLYGQGDDDLDGRHTSASLAEEGNDADLYDQDPDAAVFKESLGDGGIGSDDEPHCDEDGDDDDNMAAGMGHADNKMDVDDTPTNNIIVSSSPPVTPTKKAMEPFPADKLATFLDVLQQVVKDNKDDEFMVGAFSRILASDDLQRALVSFLGYARSGLFSGFIGKAREWVSSRFGIPGKMGAPAVKELVGWLLEDGRFKYGEIDTQARTYNTKLPFSCEGIEHMLRLEIFSTKGGANIEVFKEIVKAGKITAPTLALMVTCIEHALSEYSDGVYRHAEFSDSARPRYVFHHESFKKIKKGAPNWANNFSTDLYKLIITQSNKSFLLDVEADDLKEVDIAGLEADAVQSISSPLPSSSPPQSSPIHA</sequence>
<evidence type="ECO:0000256" key="1">
    <source>
        <dbReference type="SAM" id="MobiDB-lite"/>
    </source>
</evidence>
<dbReference type="OrthoDB" id="3070528at2759"/>
<comment type="caution">
    <text evidence="3">The sequence shown here is derived from an EMBL/GenBank/DDBJ whole genome shotgun (WGS) entry which is preliminary data.</text>
</comment>
<feature type="compositionally biased region" description="Acidic residues" evidence="1">
    <location>
        <begin position="89"/>
        <end position="108"/>
    </location>
</feature>
<dbReference type="InterPro" id="IPR045341">
    <property type="entry name" value="DUF6532"/>
</dbReference>